<keyword evidence="1" id="KW-1133">Transmembrane helix</keyword>
<organism evidence="2 3">
    <name type="scientific">Cuscuta australis</name>
    <dbReference type="NCBI Taxonomy" id="267555"/>
    <lineage>
        <taxon>Eukaryota</taxon>
        <taxon>Viridiplantae</taxon>
        <taxon>Streptophyta</taxon>
        <taxon>Embryophyta</taxon>
        <taxon>Tracheophyta</taxon>
        <taxon>Spermatophyta</taxon>
        <taxon>Magnoliopsida</taxon>
        <taxon>eudicotyledons</taxon>
        <taxon>Gunneridae</taxon>
        <taxon>Pentapetalae</taxon>
        <taxon>asterids</taxon>
        <taxon>lamiids</taxon>
        <taxon>Solanales</taxon>
        <taxon>Convolvulaceae</taxon>
        <taxon>Cuscuteae</taxon>
        <taxon>Cuscuta</taxon>
        <taxon>Cuscuta subgen. Grammica</taxon>
        <taxon>Cuscuta sect. Cleistogrammica</taxon>
    </lineage>
</organism>
<accession>A0A328DSI4</accession>
<dbReference type="AlphaFoldDB" id="A0A328DSI4"/>
<proteinExistence type="predicted"/>
<gene>
    <name evidence="2" type="ORF">DM860_000932</name>
</gene>
<dbReference type="Proteomes" id="UP000249390">
    <property type="component" value="Unassembled WGS sequence"/>
</dbReference>
<reference evidence="2 3" key="1">
    <citation type="submission" date="2018-06" db="EMBL/GenBank/DDBJ databases">
        <title>The Genome of Cuscuta australis (Dodder) Provides Insight into the Evolution of Plant Parasitism.</title>
        <authorList>
            <person name="Liu H."/>
        </authorList>
    </citation>
    <scope>NUCLEOTIDE SEQUENCE [LARGE SCALE GENOMIC DNA]</scope>
    <source>
        <strain evidence="3">cv. Yunnan</strain>
        <tissue evidence="2">Vines</tissue>
    </source>
</reference>
<sequence length="125" mass="14436">MHYWSTEYFRLETYRGFFKSWFKRPGLTGWLYWSGDALGCYSVKNGYQRSSLPLVPLCECSLVFSRKGWREGYSSIIRVLVLAGFLFSLPFEAALFMLGLVGLYGRRCNEAAWESKVSLPRATTM</sequence>
<keyword evidence="1" id="KW-0812">Transmembrane</keyword>
<keyword evidence="1" id="KW-0472">Membrane</keyword>
<evidence type="ECO:0000256" key="1">
    <source>
        <dbReference type="SAM" id="Phobius"/>
    </source>
</evidence>
<evidence type="ECO:0000313" key="2">
    <source>
        <dbReference type="EMBL" id="RAL48612.1"/>
    </source>
</evidence>
<feature type="transmembrane region" description="Helical" evidence="1">
    <location>
        <begin position="76"/>
        <end position="104"/>
    </location>
</feature>
<dbReference type="EMBL" id="NQVE01000097">
    <property type="protein sequence ID" value="RAL48612.1"/>
    <property type="molecule type" value="Genomic_DNA"/>
</dbReference>
<name>A0A328DSI4_9ASTE</name>
<protein>
    <submittedName>
        <fullName evidence="2">Uncharacterized protein</fullName>
    </submittedName>
</protein>
<comment type="caution">
    <text evidence="2">The sequence shown here is derived from an EMBL/GenBank/DDBJ whole genome shotgun (WGS) entry which is preliminary data.</text>
</comment>
<evidence type="ECO:0000313" key="3">
    <source>
        <dbReference type="Proteomes" id="UP000249390"/>
    </source>
</evidence>
<keyword evidence="3" id="KW-1185">Reference proteome</keyword>